<dbReference type="GO" id="GO:1905168">
    <property type="term" value="P:positive regulation of double-strand break repair via homologous recombination"/>
    <property type="evidence" value="ECO:0007669"/>
    <property type="project" value="Ensembl"/>
</dbReference>
<feature type="compositionally biased region" description="Low complexity" evidence="15">
    <location>
        <begin position="1186"/>
        <end position="1198"/>
    </location>
</feature>
<evidence type="ECO:0000256" key="4">
    <source>
        <dbReference type="ARBA" id="ARBA00022454"/>
    </source>
</evidence>
<feature type="compositionally biased region" description="Polar residues" evidence="15">
    <location>
        <begin position="1295"/>
        <end position="1314"/>
    </location>
</feature>
<keyword evidence="5" id="KW-0488">Methylation</keyword>
<feature type="region of interest" description="Disordered" evidence="15">
    <location>
        <begin position="653"/>
        <end position="689"/>
    </location>
</feature>
<dbReference type="EMBL" id="AJFE02021319">
    <property type="status" value="NOT_ANNOTATED_CDS"/>
    <property type="molecule type" value="Genomic_DNA"/>
</dbReference>
<evidence type="ECO:0000259" key="17">
    <source>
        <dbReference type="PROSITE" id="PS50172"/>
    </source>
</evidence>
<dbReference type="PROSITE" id="PS50172">
    <property type="entry name" value="BRCT"/>
    <property type="match status" value="1"/>
</dbReference>
<dbReference type="InterPro" id="IPR008984">
    <property type="entry name" value="SMAD_FHA_dom_sf"/>
</dbReference>
<dbReference type="Proteomes" id="UP000240080">
    <property type="component" value="Chromosome 6"/>
</dbReference>
<dbReference type="Pfam" id="PF16589">
    <property type="entry name" value="BRCT_2"/>
    <property type="match status" value="1"/>
</dbReference>
<feature type="compositionally biased region" description="Basic and acidic residues" evidence="15">
    <location>
        <begin position="819"/>
        <end position="844"/>
    </location>
</feature>
<reference evidence="18" key="2">
    <citation type="submission" date="2025-08" db="UniProtKB">
        <authorList>
            <consortium name="Ensembl"/>
        </authorList>
    </citation>
    <scope>IDENTIFICATION</scope>
</reference>
<keyword evidence="13" id="KW-0539">Nucleus</keyword>
<dbReference type="GO" id="GO:0006281">
    <property type="term" value="P:DNA repair"/>
    <property type="evidence" value="ECO:0007669"/>
    <property type="project" value="UniProtKB-KW"/>
</dbReference>
<feature type="region of interest" description="Disordered" evidence="15">
    <location>
        <begin position="482"/>
        <end position="517"/>
    </location>
</feature>
<feature type="domain" description="BRCT" evidence="17">
    <location>
        <begin position="1662"/>
        <end position="1740"/>
    </location>
</feature>
<keyword evidence="6" id="KW-1017">Isopeptide bond</keyword>
<dbReference type="OMA" id="PRTRQNE"/>
<evidence type="ECO:0000256" key="15">
    <source>
        <dbReference type="SAM" id="MobiDB-lite"/>
    </source>
</evidence>
<dbReference type="InterPro" id="IPR000253">
    <property type="entry name" value="FHA_dom"/>
</dbReference>
<evidence type="ECO:0000256" key="1">
    <source>
        <dbReference type="ARBA" id="ARBA00004123"/>
    </source>
</evidence>
<feature type="compositionally biased region" description="Polar residues" evidence="15">
    <location>
        <begin position="1214"/>
        <end position="1230"/>
    </location>
</feature>
<keyword evidence="9" id="KW-0227">DNA damage</keyword>
<keyword evidence="14" id="KW-0131">Cell cycle</keyword>
<feature type="compositionally biased region" description="Polar residues" evidence="15">
    <location>
        <begin position="953"/>
        <end position="964"/>
    </location>
</feature>
<feature type="compositionally biased region" description="Polar residues" evidence="15">
    <location>
        <begin position="1468"/>
        <end position="1489"/>
    </location>
</feature>
<dbReference type="Ensembl" id="ENSPPAT00000055924.1">
    <property type="protein sequence ID" value="ENSPPAP00000033054.1"/>
    <property type="gene ID" value="ENSPPAG00000039387.1"/>
</dbReference>
<dbReference type="CDD" id="cd17744">
    <property type="entry name" value="BRCT_MDC1_rpt1"/>
    <property type="match status" value="1"/>
</dbReference>
<dbReference type="Gene3D" id="3.40.50.10190">
    <property type="entry name" value="BRCT domain"/>
    <property type="match status" value="2"/>
</dbReference>
<evidence type="ECO:0000256" key="8">
    <source>
        <dbReference type="ARBA" id="ARBA00022737"/>
    </source>
</evidence>
<sequence length="1859" mass="202777">MEDTQAIDWDVEEEEETEQSSESLRCNVEPVGRLHIFSGAHGPEKDFPLHLGKNVVGRMPDCSVALPFPSISKQHAEIEILAWDKAPILRDCGSLNGTQILRPPKVLSPGVSHRLRDQELILFADLLCQYHRLDVSLPFVSRGPLTVEETPRVQGGTQPQRLLLAEDSEEEVDFLSERRMVKKSRTTSSSLIVPESDEEGHSPVLGGLGPPFAFNLNSDTDVEEGQQPATEEASSAARRGATVEAKQSEAEVVTEIQLEKDQPLVKERDDDTKVKRGAENGVVPAGVILERSQPPGEDSDTDVDDDSRPPGRPAEVHLERAQPFGFINSDTDAEEERIPATPVVIPMKKRKIFHGVGTRGPGAPGLAHLQESQAGSDTDVEEGKAPQAVPLEKSQASMVINSDTDDEEEVSAALTLAHLKESQPAIWNRDAEEDMPQRVVLLQRSQTTTERDSDTDVEEEELPVENREAVLKDHTKIRALVRAHSEKDQPPFGDSDDSVEADKSSPGIHLERSQASTTVDINTQVEKEVPPGSAIIHIKKHQVSVEGTNQTDVKAVGGPAKLLVVSLEEAWPLHGDCETDAEEDTSLAASAVADVRKSQLPAEGDAGAEWAAAVLKQERAHEVGAQGGPPVAQVEQDLPISRENLTDLVVDTDTLGESTQPQREGAQVPTGREREQHVGGTKDSEDNYGDSEDLDLQATQCFLENQGLEAVQSMEDEPTQAFMLTPPQELGPSHCSFQTTGTLDEPWEVLATQPFCLRESEDSETQPFDTHLEAYGPCLSPPRAIPGDQHPESPVHTEPMGIQGRGRQTVDKVMGIPKETAERVGPERGPLERETEKLLPERQTDVTGEEELTKGKQDREQKQLLARDTQRQESDKNGKSASPERDRESLKVEIETSEEIQEKQVQKQTLPSKAFEREVERPVANRECDPAELEEKVPKVILERDTQRGQPEGGSQDQKGQASSPIPEPGVEAGDLPGPTSAPVTSGSQSGGRGSPVSPRRHQKGLLNCKMPPAEKASRIRAAEKVSRVRATFSTSYSTSHLCIFSNPHFNLFLSHYSVFFHFCHALIGFYSFILGTRCFPYLFPKLYLLPDSKERPFVFLLSLPQPSFSLPSSTCGEHYSSIMETGLWEKGSFPGRSQSNGGEIIDRKENPVSIFFVFTPETVVPTAPELQLSTSTDQAVTPKPTSRTTRSRTNMSSVKNPESTVPIAPELPPSTSTEQPVTPEPTSRATRGRKNRSSGKTPETLVPTAPKLEPSTSTDQPVTPEPTSQATRGRTNRSSVKTPETVVPTAPELQPSTSTDQPVTPEPTSQVTRGRTDRSSVKTPETVVPTAPELQASASTDQPVTSEPTSRTTRGRKIGPLNQLVTLSPHLGSSVKTPEPVVPTAPEPHPTTSTDQPVTPKLTSRATRRKTNRSSVKTPKPVEPAASDLEPFTPTDQSVTPEAIAQGGQSKTLRSSTVRAMPVPTTPEFQSPVTTDQPISPEPITQPSCIKRQRAPGNPGSLAAPIDHKPCSAPLEPKSQASRNQRWGAVRAAESLTAIPEPASPQLLETPIHASQIQKVEPAGRSRFTPELQPKASQSRKRSLATMDSPPHQKQPQRGEVSQKTVIIKEEEEDTAEKPGKEEDVVTPKPGKRKRDQAEEEPNRIPSRSLRRTKLNQESTAPKVLFTGVVDARGERAVLALGGSLAGSAAEASHLVTDRIRRTVKFLCALGRGIPILSLDWLHQSHKAGFFLPPDEYVVTDPEQEKNFGFSLQDALSRAGERRLLEGYEIYVTPGVQPPPPQMGEIISCCGGTYLPSMPRSYKPQRVVITCPQDFPHCSIPLRVGLPLLSPEFLLTGVLKQEAKPEAFVLSPLETSST</sequence>
<feature type="compositionally biased region" description="Acidic residues" evidence="15">
    <location>
        <begin position="1"/>
        <end position="19"/>
    </location>
</feature>
<keyword evidence="8" id="KW-0677">Repeat</keyword>
<reference evidence="18" key="3">
    <citation type="submission" date="2025-09" db="UniProtKB">
        <authorList>
            <consortium name="Ensembl"/>
        </authorList>
    </citation>
    <scope>IDENTIFICATION</scope>
</reference>
<dbReference type="SUPFAM" id="SSF49879">
    <property type="entry name" value="SMAD/FHA domain"/>
    <property type="match status" value="1"/>
</dbReference>
<feature type="region of interest" description="Disordered" evidence="15">
    <location>
        <begin position="185"/>
        <end position="249"/>
    </location>
</feature>
<evidence type="ECO:0000256" key="7">
    <source>
        <dbReference type="ARBA" id="ARBA00022553"/>
    </source>
</evidence>
<dbReference type="GO" id="GO:0085020">
    <property type="term" value="P:protein K6-linked ubiquitination"/>
    <property type="evidence" value="ECO:0007669"/>
    <property type="project" value="Ensembl"/>
</dbReference>
<accession>A0A2R9C393</accession>
<dbReference type="GO" id="GO:0035861">
    <property type="term" value="C:site of double-strand break"/>
    <property type="evidence" value="ECO:0007669"/>
    <property type="project" value="Ensembl"/>
</dbReference>
<comment type="subcellular location">
    <subcellularLocation>
        <location evidence="2">Chromosome</location>
    </subcellularLocation>
    <subcellularLocation>
        <location evidence="1">Nucleus</location>
    </subcellularLocation>
</comment>
<dbReference type="SUPFAM" id="SSF52113">
    <property type="entry name" value="BRCT domain"/>
    <property type="match status" value="1"/>
</dbReference>
<feature type="compositionally biased region" description="Pro residues" evidence="15">
    <location>
        <begin position="1381"/>
        <end position="1390"/>
    </location>
</feature>
<organism evidence="18 19">
    <name type="scientific">Pan paniscus</name>
    <name type="common">Pygmy chimpanzee</name>
    <name type="synonym">Bonobo</name>
    <dbReference type="NCBI Taxonomy" id="9597"/>
    <lineage>
        <taxon>Eukaryota</taxon>
        <taxon>Metazoa</taxon>
        <taxon>Chordata</taxon>
        <taxon>Craniata</taxon>
        <taxon>Vertebrata</taxon>
        <taxon>Euteleostomi</taxon>
        <taxon>Mammalia</taxon>
        <taxon>Eutheria</taxon>
        <taxon>Euarchontoglires</taxon>
        <taxon>Primates</taxon>
        <taxon>Haplorrhini</taxon>
        <taxon>Catarrhini</taxon>
        <taxon>Hominidae</taxon>
        <taxon>Pan</taxon>
    </lineage>
</organism>
<evidence type="ECO:0000256" key="14">
    <source>
        <dbReference type="ARBA" id="ARBA00023306"/>
    </source>
</evidence>
<dbReference type="GO" id="GO:1990166">
    <property type="term" value="P:protein localization to site of double-strand break"/>
    <property type="evidence" value="ECO:0007669"/>
    <property type="project" value="Ensembl"/>
</dbReference>
<feature type="domain" description="FHA" evidence="16">
    <location>
        <begin position="54"/>
        <end position="100"/>
    </location>
</feature>
<evidence type="ECO:0000313" key="19">
    <source>
        <dbReference type="Proteomes" id="UP000240080"/>
    </source>
</evidence>
<dbReference type="InterPro" id="IPR001357">
    <property type="entry name" value="BRCT_dom"/>
</dbReference>
<dbReference type="PROSITE" id="PS50006">
    <property type="entry name" value="FHA_DOMAIN"/>
    <property type="match status" value="1"/>
</dbReference>
<proteinExistence type="predicted"/>
<feature type="compositionally biased region" description="Polar residues" evidence="15">
    <location>
        <begin position="1337"/>
        <end position="1353"/>
    </location>
</feature>
<evidence type="ECO:0000256" key="2">
    <source>
        <dbReference type="ARBA" id="ARBA00004286"/>
    </source>
</evidence>
<dbReference type="Pfam" id="PF00498">
    <property type="entry name" value="FHA"/>
    <property type="match status" value="1"/>
</dbReference>
<dbReference type="FunFam" id="3.40.50.10190:FF:000040">
    <property type="entry name" value="Mediator of DNA damage checkpoint protein 1"/>
    <property type="match status" value="1"/>
</dbReference>
<feature type="region of interest" description="Disordered" evidence="15">
    <location>
        <begin position="1"/>
        <end position="22"/>
    </location>
</feature>
<dbReference type="FunFam" id="2.60.200.20:FF:000029">
    <property type="entry name" value="Mediator of DNA damage checkpoint protein 1"/>
    <property type="match status" value="1"/>
</dbReference>
<dbReference type="GO" id="GO:0000076">
    <property type="term" value="P:DNA replication checkpoint signaling"/>
    <property type="evidence" value="ECO:0007669"/>
    <property type="project" value="Ensembl"/>
</dbReference>
<dbReference type="PANTHER" id="PTHR23196">
    <property type="entry name" value="PAX TRANSCRIPTION ACTIVATION DOMAIN INTERACTING PROTEIN"/>
    <property type="match status" value="1"/>
</dbReference>
<dbReference type="EMBL" id="AJFE02021315">
    <property type="status" value="NOT_ANNOTATED_CDS"/>
    <property type="molecule type" value="Genomic_DNA"/>
</dbReference>
<dbReference type="GO" id="GO:0016604">
    <property type="term" value="C:nuclear body"/>
    <property type="evidence" value="ECO:0007669"/>
    <property type="project" value="Ensembl"/>
</dbReference>
<reference evidence="18 19" key="1">
    <citation type="journal article" date="2012" name="Nature">
        <title>The bonobo genome compared with the chimpanzee and human genomes.</title>
        <authorList>
            <person name="Prufer K."/>
            <person name="Munch K."/>
            <person name="Hellmann I."/>
            <person name="Akagi K."/>
            <person name="Miller J.R."/>
            <person name="Walenz B."/>
            <person name="Koren S."/>
            <person name="Sutton G."/>
            <person name="Kodira C."/>
            <person name="Winer R."/>
            <person name="Knight J.R."/>
            <person name="Mullikin J.C."/>
            <person name="Meader S.J."/>
            <person name="Ponting C.P."/>
            <person name="Lunter G."/>
            <person name="Higashino S."/>
            <person name="Hobolth A."/>
            <person name="Dutheil J."/>
            <person name="Karakoc E."/>
            <person name="Alkan C."/>
            <person name="Sajjadian S."/>
            <person name="Catacchio C.R."/>
            <person name="Ventura M."/>
            <person name="Marques-Bonet T."/>
            <person name="Eichler E.E."/>
            <person name="Andre C."/>
            <person name="Atencia R."/>
            <person name="Mugisha L."/>
            <person name="Junhold J."/>
            <person name="Patterson N."/>
            <person name="Siebauer M."/>
            <person name="Good J.M."/>
            <person name="Fischer A."/>
            <person name="Ptak S.E."/>
            <person name="Lachmann M."/>
            <person name="Symer D.E."/>
            <person name="Mailund T."/>
            <person name="Schierup M.H."/>
            <person name="Andres A.M."/>
            <person name="Kelso J."/>
            <person name="Paabo S."/>
        </authorList>
    </citation>
    <scope>NUCLEOTIDE SEQUENCE [LARGE SCALE GENOMIC DNA]</scope>
</reference>
<evidence type="ECO:0000256" key="12">
    <source>
        <dbReference type="ARBA" id="ARBA00023204"/>
    </source>
</evidence>
<dbReference type="FunFam" id="3.40.50.10190:FF:000037">
    <property type="entry name" value="Mediator of DNA damage checkpoint protein 1"/>
    <property type="match status" value="1"/>
</dbReference>
<gene>
    <name evidence="18" type="primary">MDC1</name>
</gene>
<feature type="compositionally biased region" description="Basic and acidic residues" evidence="15">
    <location>
        <begin position="868"/>
        <end position="905"/>
    </location>
</feature>
<evidence type="ECO:0000256" key="10">
    <source>
        <dbReference type="ARBA" id="ARBA00022843"/>
    </source>
</evidence>
<feature type="compositionally biased region" description="Basic and acidic residues" evidence="15">
    <location>
        <begin position="671"/>
        <end position="685"/>
    </location>
</feature>
<feature type="region of interest" description="Disordered" evidence="15">
    <location>
        <begin position="780"/>
        <end position="1010"/>
    </location>
</feature>
<feature type="region of interest" description="Disordered" evidence="15">
    <location>
        <begin position="261"/>
        <end position="317"/>
    </location>
</feature>
<evidence type="ECO:0000256" key="9">
    <source>
        <dbReference type="ARBA" id="ARBA00022763"/>
    </source>
</evidence>
<dbReference type="Bgee" id="ENSPPAG00000039387">
    <property type="expression patterns" value="Expressed in testis and 6 other cell types or tissues"/>
</dbReference>
<dbReference type="EMBL" id="AJFE02021318">
    <property type="status" value="NOT_ANNOTATED_CDS"/>
    <property type="molecule type" value="Genomic_DNA"/>
</dbReference>
<dbReference type="GeneTree" id="ENSGT00940000161757"/>
<keyword evidence="19" id="KW-1185">Reference proteome</keyword>
<feature type="compositionally biased region" description="Polar residues" evidence="15">
    <location>
        <begin position="1394"/>
        <end position="1406"/>
    </location>
</feature>
<feature type="compositionally biased region" description="Basic and acidic residues" evidence="15">
    <location>
        <begin position="914"/>
        <end position="947"/>
    </location>
</feature>
<feature type="compositionally biased region" description="Basic and acidic residues" evidence="15">
    <location>
        <begin position="851"/>
        <end position="862"/>
    </location>
</feature>
<feature type="compositionally biased region" description="Basic and acidic residues" evidence="15">
    <location>
        <begin position="1617"/>
        <end position="1627"/>
    </location>
</feature>
<dbReference type="GO" id="GO:0005925">
    <property type="term" value="C:focal adhesion"/>
    <property type="evidence" value="ECO:0007669"/>
    <property type="project" value="Ensembl"/>
</dbReference>
<feature type="region of interest" description="Disordered" evidence="15">
    <location>
        <begin position="1169"/>
        <end position="1657"/>
    </location>
</feature>
<keyword evidence="4" id="KW-0158">Chromosome</keyword>
<protein>
    <recommendedName>
        <fullName evidence="3">Mediator of DNA damage checkpoint protein 1</fullName>
    </recommendedName>
</protein>
<dbReference type="PANTHER" id="PTHR23196:SF34">
    <property type="entry name" value="MEDIATOR OF DNA DAMAGE CHECKPOINT PROTEIN 1"/>
    <property type="match status" value="1"/>
</dbReference>
<dbReference type="CDD" id="cd22665">
    <property type="entry name" value="FHA_MDC1"/>
    <property type="match status" value="1"/>
</dbReference>
<dbReference type="EMBL" id="AJFE02021317">
    <property type="status" value="NOT_ANNOTATED_CDS"/>
    <property type="molecule type" value="Genomic_DNA"/>
</dbReference>
<keyword evidence="11" id="KW-0007">Acetylation</keyword>
<feature type="compositionally biased region" description="Polar residues" evidence="15">
    <location>
        <begin position="1593"/>
        <end position="1606"/>
    </location>
</feature>
<dbReference type="Gene3D" id="2.60.200.20">
    <property type="match status" value="1"/>
</dbReference>
<keyword evidence="12" id="KW-0234">DNA repair</keyword>
<dbReference type="STRING" id="9597.ENSPPAP00000033054"/>
<feature type="region of interest" description="Disordered" evidence="15">
    <location>
        <begin position="443"/>
        <end position="468"/>
    </location>
</feature>
<evidence type="ECO:0000256" key="6">
    <source>
        <dbReference type="ARBA" id="ARBA00022499"/>
    </source>
</evidence>
<evidence type="ECO:0000313" key="18">
    <source>
        <dbReference type="Ensembl" id="ENSPPAP00000033054.1"/>
    </source>
</evidence>
<evidence type="ECO:0000256" key="5">
    <source>
        <dbReference type="ARBA" id="ARBA00022481"/>
    </source>
</evidence>
<evidence type="ECO:0000256" key="11">
    <source>
        <dbReference type="ARBA" id="ARBA00022990"/>
    </source>
</evidence>
<dbReference type="SMART" id="SM00240">
    <property type="entry name" value="FHA"/>
    <property type="match status" value="1"/>
</dbReference>
<keyword evidence="7" id="KW-0597">Phosphoprotein</keyword>
<feature type="compositionally biased region" description="Polar residues" evidence="15">
    <location>
        <begin position="1448"/>
        <end position="1459"/>
    </location>
</feature>
<dbReference type="GO" id="GO:0140566">
    <property type="term" value="F:histone reader activity"/>
    <property type="evidence" value="ECO:0007669"/>
    <property type="project" value="Ensembl"/>
</dbReference>
<feature type="compositionally biased region" description="Basic and acidic residues" evidence="15">
    <location>
        <begin position="261"/>
        <end position="278"/>
    </location>
</feature>
<dbReference type="Pfam" id="PF16770">
    <property type="entry name" value="RTT107_BRCT_5"/>
    <property type="match status" value="1"/>
</dbReference>
<evidence type="ECO:0000256" key="3">
    <source>
        <dbReference type="ARBA" id="ARBA00015014"/>
    </source>
</evidence>
<dbReference type="InterPro" id="IPR036420">
    <property type="entry name" value="BRCT_dom_sf"/>
</dbReference>
<dbReference type="EMBL" id="AJFE02021316">
    <property type="status" value="NOT_ANNOTATED_CDS"/>
    <property type="molecule type" value="Genomic_DNA"/>
</dbReference>
<dbReference type="InterPro" id="IPR051579">
    <property type="entry name" value="DDR_Transcriptional_Reg"/>
</dbReference>
<feature type="compositionally biased region" description="Polar residues" evidence="15">
    <location>
        <begin position="1255"/>
        <end position="1283"/>
    </location>
</feature>
<keyword evidence="10" id="KW-0832">Ubl conjugation</keyword>
<dbReference type="CDD" id="cd18441">
    <property type="entry name" value="BRCT_MDC1_rpt2"/>
    <property type="match status" value="1"/>
</dbReference>
<feature type="compositionally biased region" description="Basic and acidic residues" evidence="15">
    <location>
        <begin position="306"/>
        <end position="317"/>
    </location>
</feature>
<evidence type="ECO:0000259" key="16">
    <source>
        <dbReference type="PROSITE" id="PS50006"/>
    </source>
</evidence>
<name>A0A2R9C393_PANPA</name>
<evidence type="ECO:0000256" key="13">
    <source>
        <dbReference type="ARBA" id="ARBA00023242"/>
    </source>
</evidence>